<gene>
    <name evidence="1" type="ORF">kam1_1812</name>
</gene>
<organism evidence="1 2">
    <name type="scientific">Methylacidiphilum kamchatkense Kam1</name>
    <dbReference type="NCBI Taxonomy" id="1202785"/>
    <lineage>
        <taxon>Bacteria</taxon>
        <taxon>Pseudomonadati</taxon>
        <taxon>Verrucomicrobiota</taxon>
        <taxon>Methylacidiphilae</taxon>
        <taxon>Methylacidiphilales</taxon>
        <taxon>Methylacidiphilaceae</taxon>
        <taxon>Methylacidiphilum (ex Ratnadevi et al. 2023)</taxon>
    </lineage>
</organism>
<dbReference type="EMBL" id="CP037899">
    <property type="protein sequence ID" value="QDQ43026.1"/>
    <property type="molecule type" value="Genomic_DNA"/>
</dbReference>
<name>A0A516TP54_9BACT</name>
<sequence length="37" mass="4372">MREMLKSPARKGVYSLAKFEKNKKKMKTFSKKVLINL</sequence>
<dbReference type="KEGG" id="mkc:kam1_1812"/>
<dbReference type="AlphaFoldDB" id="A0A516TP54"/>
<dbReference type="Proteomes" id="UP000315925">
    <property type="component" value="Chromosome"/>
</dbReference>
<reference evidence="2" key="1">
    <citation type="submission" date="2019-03" db="EMBL/GenBank/DDBJ databases">
        <title>Complete genome of Methylacidiphilum kamchatkense Kam1.</title>
        <authorList>
            <person name="Kruse T."/>
            <person name="Murarilal Ratnadevi C."/>
            <person name="Erikstad H.-A."/>
            <person name="Birkeland N.-K."/>
        </authorList>
    </citation>
    <scope>NUCLEOTIDE SEQUENCE [LARGE SCALE GENOMIC DNA]</scope>
    <source>
        <strain evidence="2">kam1</strain>
    </source>
</reference>
<protein>
    <submittedName>
        <fullName evidence="1">Uncharacterized protein</fullName>
    </submittedName>
</protein>
<evidence type="ECO:0000313" key="1">
    <source>
        <dbReference type="EMBL" id="QDQ43026.1"/>
    </source>
</evidence>
<accession>A0A516TP54</accession>
<proteinExistence type="predicted"/>
<evidence type="ECO:0000313" key="2">
    <source>
        <dbReference type="Proteomes" id="UP000315925"/>
    </source>
</evidence>